<gene>
    <name evidence="8" type="ORF">AVDCRST_MAG18-2860</name>
</gene>
<proteinExistence type="predicted"/>
<dbReference type="Gene3D" id="1.20.1250.20">
    <property type="entry name" value="MFS general substrate transporter like domains"/>
    <property type="match status" value="1"/>
</dbReference>
<feature type="transmembrane region" description="Helical" evidence="6">
    <location>
        <begin position="90"/>
        <end position="109"/>
    </location>
</feature>
<keyword evidence="4 6" id="KW-1133">Transmembrane helix</keyword>
<dbReference type="PROSITE" id="PS50850">
    <property type="entry name" value="MFS"/>
    <property type="match status" value="1"/>
</dbReference>
<feature type="transmembrane region" description="Helical" evidence="6">
    <location>
        <begin position="397"/>
        <end position="415"/>
    </location>
</feature>
<feature type="transmembrane region" description="Helical" evidence="6">
    <location>
        <begin position="115"/>
        <end position="142"/>
    </location>
</feature>
<name>A0A6J4VGF9_9BACT</name>
<accession>A0A6J4VGF9</accession>
<sequence>MAGSGRYGDETGRGVRGVYYGWWLLLALSWGQVTSWGILYYGFSVFITPMERELGWTRGALTGAFSLALLCSGLAGPFVGRWVDQHGPRLLMTGGSVGAACLLLAWATVRVEPVFFLIFVGLGLAMAATLYEPAFAAIATWFARGRSRALTIITFVGGFASVIYIPLISWLVGTYGWRAALVALAAILAILTIPPHALVLRRRPEDLGLVLDGRPAPVPATGAPAGEETSVATGVALRSRSFRWLTIGFCLAFFANVAVTVHLIPYLIDHGFSPSFAATAAGLIGTLALPGRLIFTPLGAWVPRRFVAGGIFAVQALGILVLVLTGTTAGVFAFVILFGIGFGAITPARAALVAELYGRANYGSISGMLALFVTGARALAPVTAGLLYGLFGRYEPVFWIVITIALLATGAIVLIDGGGEFTAEAQSTQRAAERERE</sequence>
<feature type="transmembrane region" description="Helical" evidence="6">
    <location>
        <begin position="244"/>
        <end position="268"/>
    </location>
</feature>
<keyword evidence="2" id="KW-0813">Transport</keyword>
<dbReference type="GO" id="GO:0016020">
    <property type="term" value="C:membrane"/>
    <property type="evidence" value="ECO:0007669"/>
    <property type="project" value="UniProtKB-SubCell"/>
</dbReference>
<reference evidence="8" key="1">
    <citation type="submission" date="2020-02" db="EMBL/GenBank/DDBJ databases">
        <authorList>
            <person name="Meier V. D."/>
        </authorList>
    </citation>
    <scope>NUCLEOTIDE SEQUENCE</scope>
    <source>
        <strain evidence="8">AVDCRST_MAG18</strain>
    </source>
</reference>
<dbReference type="InterPro" id="IPR036259">
    <property type="entry name" value="MFS_trans_sf"/>
</dbReference>
<evidence type="ECO:0000256" key="4">
    <source>
        <dbReference type="ARBA" id="ARBA00022989"/>
    </source>
</evidence>
<keyword evidence="5 6" id="KW-0472">Membrane</keyword>
<evidence type="ECO:0000256" key="5">
    <source>
        <dbReference type="ARBA" id="ARBA00023136"/>
    </source>
</evidence>
<feature type="transmembrane region" description="Helical" evidence="6">
    <location>
        <begin position="175"/>
        <end position="193"/>
    </location>
</feature>
<evidence type="ECO:0000313" key="8">
    <source>
        <dbReference type="EMBL" id="CAA9578753.1"/>
    </source>
</evidence>
<feature type="transmembrane region" description="Helical" evidence="6">
    <location>
        <begin position="306"/>
        <end position="325"/>
    </location>
</feature>
<dbReference type="InterPro" id="IPR052983">
    <property type="entry name" value="MFS_Riboflavin_Transporter"/>
</dbReference>
<dbReference type="EMBL" id="CADCWN010000217">
    <property type="protein sequence ID" value="CAA9578753.1"/>
    <property type="molecule type" value="Genomic_DNA"/>
</dbReference>
<feature type="transmembrane region" description="Helical" evidence="6">
    <location>
        <begin position="331"/>
        <end position="357"/>
    </location>
</feature>
<dbReference type="GO" id="GO:0022857">
    <property type="term" value="F:transmembrane transporter activity"/>
    <property type="evidence" value="ECO:0007669"/>
    <property type="project" value="InterPro"/>
</dbReference>
<dbReference type="AlphaFoldDB" id="A0A6J4VGF9"/>
<evidence type="ECO:0000256" key="6">
    <source>
        <dbReference type="SAM" id="Phobius"/>
    </source>
</evidence>
<feature type="transmembrane region" description="Helical" evidence="6">
    <location>
        <begin position="63"/>
        <end position="83"/>
    </location>
</feature>
<dbReference type="Pfam" id="PF07690">
    <property type="entry name" value="MFS_1"/>
    <property type="match status" value="1"/>
</dbReference>
<keyword evidence="3 6" id="KW-0812">Transmembrane</keyword>
<feature type="transmembrane region" description="Helical" evidence="6">
    <location>
        <begin position="149"/>
        <end position="169"/>
    </location>
</feature>
<dbReference type="PANTHER" id="PTHR43385">
    <property type="entry name" value="RIBOFLAVIN TRANSPORTER RIBJ"/>
    <property type="match status" value="1"/>
</dbReference>
<feature type="domain" description="Major facilitator superfamily (MFS) profile" evidence="7">
    <location>
        <begin position="23"/>
        <end position="420"/>
    </location>
</feature>
<organism evidence="8">
    <name type="scientific">uncultured Thermomicrobiales bacterium</name>
    <dbReference type="NCBI Taxonomy" id="1645740"/>
    <lineage>
        <taxon>Bacteria</taxon>
        <taxon>Pseudomonadati</taxon>
        <taxon>Thermomicrobiota</taxon>
        <taxon>Thermomicrobia</taxon>
        <taxon>Thermomicrobiales</taxon>
        <taxon>environmental samples</taxon>
    </lineage>
</organism>
<evidence type="ECO:0000256" key="3">
    <source>
        <dbReference type="ARBA" id="ARBA00022692"/>
    </source>
</evidence>
<feature type="transmembrane region" description="Helical" evidence="6">
    <location>
        <begin position="274"/>
        <end position="294"/>
    </location>
</feature>
<feature type="transmembrane region" description="Helical" evidence="6">
    <location>
        <begin position="20"/>
        <end position="43"/>
    </location>
</feature>
<feature type="transmembrane region" description="Helical" evidence="6">
    <location>
        <begin position="369"/>
        <end position="391"/>
    </location>
</feature>
<dbReference type="CDD" id="cd17355">
    <property type="entry name" value="MFS_YcxA_like"/>
    <property type="match status" value="1"/>
</dbReference>
<dbReference type="PANTHER" id="PTHR43385:SF1">
    <property type="entry name" value="RIBOFLAVIN TRANSPORTER RIBJ"/>
    <property type="match status" value="1"/>
</dbReference>
<evidence type="ECO:0000256" key="1">
    <source>
        <dbReference type="ARBA" id="ARBA00004141"/>
    </source>
</evidence>
<evidence type="ECO:0000256" key="2">
    <source>
        <dbReference type="ARBA" id="ARBA00022448"/>
    </source>
</evidence>
<evidence type="ECO:0000259" key="7">
    <source>
        <dbReference type="PROSITE" id="PS50850"/>
    </source>
</evidence>
<dbReference type="InterPro" id="IPR020846">
    <property type="entry name" value="MFS_dom"/>
</dbReference>
<comment type="subcellular location">
    <subcellularLocation>
        <location evidence="1">Membrane</location>
        <topology evidence="1">Multi-pass membrane protein</topology>
    </subcellularLocation>
</comment>
<protein>
    <submittedName>
        <fullName evidence="8">Uncharacterized MFS-type transporter</fullName>
    </submittedName>
</protein>
<dbReference type="InterPro" id="IPR011701">
    <property type="entry name" value="MFS"/>
</dbReference>
<dbReference type="SUPFAM" id="SSF103473">
    <property type="entry name" value="MFS general substrate transporter"/>
    <property type="match status" value="1"/>
</dbReference>